<reference evidence="3" key="1">
    <citation type="submission" date="2015-02" db="EMBL/GenBank/DDBJ databases">
        <title>Description and complete genome sequence of the first cultured representative of the subdivision 5 of the Verrucomicrobia phylum.</title>
        <authorList>
            <person name="Spring S."/>
            <person name="Bunk B."/>
            <person name="Sproer C."/>
            <person name="Klenk H.-P."/>
        </authorList>
    </citation>
    <scope>NUCLEOTIDE SEQUENCE [LARGE SCALE GENOMIC DNA]</scope>
    <source>
        <strain evidence="3">L21-Fru-AB</strain>
    </source>
</reference>
<dbReference type="PROSITE" id="PS51257">
    <property type="entry name" value="PROKAR_LIPOPROTEIN"/>
    <property type="match status" value="1"/>
</dbReference>
<feature type="signal peptide" evidence="1">
    <location>
        <begin position="1"/>
        <end position="26"/>
    </location>
</feature>
<proteinExistence type="predicted"/>
<accession>A0A0G3EGJ8</accession>
<reference evidence="2 3" key="2">
    <citation type="journal article" date="2016" name="ISME J.">
        <title>Characterization of the first cultured representative of Verrucomicrobia subdivision 5 indicates the proposal of a novel phylum.</title>
        <authorList>
            <person name="Spring S."/>
            <person name="Bunk B."/>
            <person name="Sproer C."/>
            <person name="Schumann P."/>
            <person name="Rohde M."/>
            <person name="Tindall B.J."/>
            <person name="Klenk H.P."/>
        </authorList>
    </citation>
    <scope>NUCLEOTIDE SEQUENCE [LARGE SCALE GENOMIC DNA]</scope>
    <source>
        <strain evidence="2 3">L21-Fru-AB</strain>
    </source>
</reference>
<keyword evidence="1" id="KW-0732">Signal</keyword>
<evidence type="ECO:0000313" key="3">
    <source>
        <dbReference type="Proteomes" id="UP000035268"/>
    </source>
</evidence>
<sequence length="416" mass="46521" precursor="true">MAKKDGCRRNRCLAGLTLLLLAGAVAVTGCRDREHKAASCQPPQIPAEELEVLDWGFRFATAIPTVRSYLVTRSDAQYEVLKTYLHHGLADEVESRLKDVGNWRRGQLYTDLAAHYARAGRRAAAEKNLDLARQFRDAIDGWQKTRITAHIGQVHSTLDHTEEAGRLETDLPEEESIRVTKQRIEDLAQREGVQSALDHMKAREDTESFEVRHAVVKGYADLLGHPDASSGTEAFSEITNRIEGLIAELPPLMRQQSLRRMAMRAFEGGSAEAGRAVLERAEEDLKSLPLNARFDIPLLVGLAQVWSEEADSPERAAVLMEDAAEILEQQAQKIRPIYRMEAITALAGGFASIGREDRARDYYGRVLDLAEKQNNGRPRARIVAELCASMGHYRLTLTEEFEGRLERMLAGLGEPW</sequence>
<keyword evidence="3" id="KW-1185">Reference proteome</keyword>
<dbReference type="RefSeq" id="WP_052882691.1">
    <property type="nucleotide sequence ID" value="NZ_CP010904.1"/>
</dbReference>
<protein>
    <recommendedName>
        <fullName evidence="4">Tetratricopeptide repeat protein</fullName>
    </recommendedName>
</protein>
<organism evidence="2 3">
    <name type="scientific">Kiritimatiella glycovorans</name>
    <dbReference type="NCBI Taxonomy" id="1307763"/>
    <lineage>
        <taxon>Bacteria</taxon>
        <taxon>Pseudomonadati</taxon>
        <taxon>Kiritimatiellota</taxon>
        <taxon>Kiritimatiellia</taxon>
        <taxon>Kiritimatiellales</taxon>
        <taxon>Kiritimatiellaceae</taxon>
        <taxon>Kiritimatiella</taxon>
    </lineage>
</organism>
<dbReference type="KEGG" id="vbl:L21SP4_02241"/>
<evidence type="ECO:0008006" key="4">
    <source>
        <dbReference type="Google" id="ProtNLM"/>
    </source>
</evidence>
<dbReference type="EMBL" id="CP010904">
    <property type="protein sequence ID" value="AKJ65468.1"/>
    <property type="molecule type" value="Genomic_DNA"/>
</dbReference>
<evidence type="ECO:0000256" key="1">
    <source>
        <dbReference type="SAM" id="SignalP"/>
    </source>
</evidence>
<name>A0A0G3EGJ8_9BACT</name>
<dbReference type="STRING" id="1307763.L21SP4_02241"/>
<evidence type="ECO:0000313" key="2">
    <source>
        <dbReference type="EMBL" id="AKJ65468.1"/>
    </source>
</evidence>
<feature type="chain" id="PRO_5005184106" description="Tetratricopeptide repeat protein" evidence="1">
    <location>
        <begin position="27"/>
        <end position="416"/>
    </location>
</feature>
<gene>
    <name evidence="2" type="ORF">L21SP4_02241</name>
</gene>
<dbReference type="AlphaFoldDB" id="A0A0G3EGJ8"/>
<dbReference type="Proteomes" id="UP000035268">
    <property type="component" value="Chromosome"/>
</dbReference>